<sequence>MGRSAYDFDTYATRDLRTYLRRFELPKPPPCDQLDMFHLPTTTIYSKSHENNRLGLRLGKWKKLENMYSIMVENNSITGWLNRNIPVKPSFQTDSRTDVRYCLPEKLGSLYSHKPSEMSAVLSWLHLPLVTATRVLHSTALGIQHWQFIPAPADDNSLFRYIRWQPPFERGSLVVAYQTPFTLNEQDLREFIECTSFPDFDMVTNNKLEAKYRLWAKIWDACNHSCNHAERKWFVVTTYTHWVFGAFSAGGTVAFVSPILQYSNASPTILEWITYWVASSMAIPGAFALPQVDEPIPTEDVDMEPPVGLGPFYVPRAPRSESAWPGKHHEPGESAGVDLESVLSDEGSLKSVFGDGHQIVIDTSDIQKWLSKCTTAVHHRLDEDDLFAPAIPEFEFPENSHFDPGAYRGEWMHCS</sequence>
<accession>A0A067TEE4</accession>
<evidence type="ECO:0000313" key="2">
    <source>
        <dbReference type="Proteomes" id="UP000027222"/>
    </source>
</evidence>
<reference evidence="2" key="1">
    <citation type="journal article" date="2014" name="Proc. Natl. Acad. Sci. U.S.A.">
        <title>Extensive sampling of basidiomycete genomes demonstrates inadequacy of the white-rot/brown-rot paradigm for wood decay fungi.</title>
        <authorList>
            <person name="Riley R."/>
            <person name="Salamov A.A."/>
            <person name="Brown D.W."/>
            <person name="Nagy L.G."/>
            <person name="Floudas D."/>
            <person name="Held B.W."/>
            <person name="Levasseur A."/>
            <person name="Lombard V."/>
            <person name="Morin E."/>
            <person name="Otillar R."/>
            <person name="Lindquist E.A."/>
            <person name="Sun H."/>
            <person name="LaButti K.M."/>
            <person name="Schmutz J."/>
            <person name="Jabbour D."/>
            <person name="Luo H."/>
            <person name="Baker S.E."/>
            <person name="Pisabarro A.G."/>
            <person name="Walton J.D."/>
            <person name="Blanchette R.A."/>
            <person name="Henrissat B."/>
            <person name="Martin F."/>
            <person name="Cullen D."/>
            <person name="Hibbett D.S."/>
            <person name="Grigoriev I.V."/>
        </authorList>
    </citation>
    <scope>NUCLEOTIDE SEQUENCE [LARGE SCALE GENOMIC DNA]</scope>
    <source>
        <strain evidence="2">CBS 339.88</strain>
    </source>
</reference>
<dbReference type="Proteomes" id="UP000027222">
    <property type="component" value="Unassembled WGS sequence"/>
</dbReference>
<dbReference type="OrthoDB" id="2579508at2759"/>
<dbReference type="EMBL" id="KL142370">
    <property type="protein sequence ID" value="KDR81585.1"/>
    <property type="molecule type" value="Genomic_DNA"/>
</dbReference>
<proteinExistence type="predicted"/>
<protein>
    <submittedName>
        <fullName evidence="1">Uncharacterized protein</fullName>
    </submittedName>
</protein>
<gene>
    <name evidence="1" type="ORF">GALMADRAFT_239626</name>
</gene>
<evidence type="ECO:0000313" key="1">
    <source>
        <dbReference type="EMBL" id="KDR81585.1"/>
    </source>
</evidence>
<name>A0A067TEE4_GALM3</name>
<organism evidence="1 2">
    <name type="scientific">Galerina marginata (strain CBS 339.88)</name>
    <dbReference type="NCBI Taxonomy" id="685588"/>
    <lineage>
        <taxon>Eukaryota</taxon>
        <taxon>Fungi</taxon>
        <taxon>Dikarya</taxon>
        <taxon>Basidiomycota</taxon>
        <taxon>Agaricomycotina</taxon>
        <taxon>Agaricomycetes</taxon>
        <taxon>Agaricomycetidae</taxon>
        <taxon>Agaricales</taxon>
        <taxon>Agaricineae</taxon>
        <taxon>Strophariaceae</taxon>
        <taxon>Galerina</taxon>
    </lineage>
</organism>
<dbReference type="HOGENOM" id="CLU_048299_1_0_1"/>
<keyword evidence="2" id="KW-1185">Reference proteome</keyword>
<dbReference type="AlphaFoldDB" id="A0A067TEE4"/>